<feature type="transmembrane region" description="Helical" evidence="8">
    <location>
        <begin position="73"/>
        <end position="96"/>
    </location>
</feature>
<keyword evidence="10" id="KW-1185">Reference proteome</keyword>
<dbReference type="InterPro" id="IPR007007">
    <property type="entry name" value="Ninjurin"/>
</dbReference>
<dbReference type="EMBL" id="OU963867">
    <property type="protein sequence ID" value="CAH0392234.1"/>
    <property type="molecule type" value="Genomic_DNA"/>
</dbReference>
<feature type="region of interest" description="Disordered" evidence="7">
    <location>
        <begin position="1"/>
        <end position="27"/>
    </location>
</feature>
<dbReference type="Pfam" id="PF04923">
    <property type="entry name" value="Ninjurin"/>
    <property type="match status" value="1"/>
</dbReference>
<evidence type="ECO:0000256" key="6">
    <source>
        <dbReference type="ARBA" id="ARBA00023136"/>
    </source>
</evidence>
<comment type="subcellular location">
    <subcellularLocation>
        <location evidence="1">Membrane</location>
        <topology evidence="1">Multi-pass membrane protein</topology>
    </subcellularLocation>
</comment>
<feature type="transmembrane region" description="Helical" evidence="8">
    <location>
        <begin position="117"/>
        <end position="136"/>
    </location>
</feature>
<sequence length="146" mass="15946">MAGRSCFQMEADAGTERRSDGSTGPGLRRGLSFSNTYAAKKTVAQGMMDIALITANANQLRYLLRFNHSSSTFTVILSLIIFSLFLQVLVGVCLIFKGRCDLNGDSKYLQANQLNNFIVLAVFLVTVINVFIAAFTETPPTSSHIL</sequence>
<proteinExistence type="inferred from homology"/>
<comment type="similarity">
    <text evidence="2">Belongs to the ninjurin family.</text>
</comment>
<dbReference type="PANTHER" id="PTHR12316">
    <property type="entry name" value="NINJURIN-RELATED"/>
    <property type="match status" value="1"/>
</dbReference>
<protein>
    <submittedName>
        <fullName evidence="9">Uncharacterized protein</fullName>
    </submittedName>
</protein>
<keyword evidence="6 8" id="KW-0472">Membrane</keyword>
<reference evidence="9" key="1">
    <citation type="submission" date="2021-12" db="EMBL/GenBank/DDBJ databases">
        <authorList>
            <person name="King R."/>
        </authorList>
    </citation>
    <scope>NUCLEOTIDE SEQUENCE</scope>
</reference>
<evidence type="ECO:0000256" key="5">
    <source>
        <dbReference type="ARBA" id="ARBA00022989"/>
    </source>
</evidence>
<evidence type="ECO:0000313" key="10">
    <source>
        <dbReference type="Proteomes" id="UP001152759"/>
    </source>
</evidence>
<name>A0A9P0AI00_BEMTA</name>
<evidence type="ECO:0000313" key="9">
    <source>
        <dbReference type="EMBL" id="CAH0392234.1"/>
    </source>
</evidence>
<gene>
    <name evidence="9" type="ORF">BEMITA_LOCUS10777</name>
</gene>
<dbReference type="Proteomes" id="UP001152759">
    <property type="component" value="Chromosome 6"/>
</dbReference>
<evidence type="ECO:0000256" key="7">
    <source>
        <dbReference type="SAM" id="MobiDB-lite"/>
    </source>
</evidence>
<evidence type="ECO:0000256" key="3">
    <source>
        <dbReference type="ARBA" id="ARBA00022692"/>
    </source>
</evidence>
<dbReference type="GO" id="GO:0007155">
    <property type="term" value="P:cell adhesion"/>
    <property type="evidence" value="ECO:0007669"/>
    <property type="project" value="UniProtKB-KW"/>
</dbReference>
<dbReference type="AlphaFoldDB" id="A0A9P0AI00"/>
<keyword evidence="3 8" id="KW-0812">Transmembrane</keyword>
<dbReference type="PANTHER" id="PTHR12316:SF1">
    <property type="entry name" value="NINJURIN-B"/>
    <property type="match status" value="1"/>
</dbReference>
<dbReference type="GO" id="GO:0042246">
    <property type="term" value="P:tissue regeneration"/>
    <property type="evidence" value="ECO:0007669"/>
    <property type="project" value="InterPro"/>
</dbReference>
<keyword evidence="4" id="KW-0130">Cell adhesion</keyword>
<evidence type="ECO:0000256" key="8">
    <source>
        <dbReference type="SAM" id="Phobius"/>
    </source>
</evidence>
<dbReference type="GO" id="GO:0016020">
    <property type="term" value="C:membrane"/>
    <property type="evidence" value="ECO:0007669"/>
    <property type="project" value="UniProtKB-SubCell"/>
</dbReference>
<evidence type="ECO:0000256" key="4">
    <source>
        <dbReference type="ARBA" id="ARBA00022889"/>
    </source>
</evidence>
<accession>A0A9P0AI00</accession>
<organism evidence="9 10">
    <name type="scientific">Bemisia tabaci</name>
    <name type="common">Sweetpotato whitefly</name>
    <name type="synonym">Aleurodes tabaci</name>
    <dbReference type="NCBI Taxonomy" id="7038"/>
    <lineage>
        <taxon>Eukaryota</taxon>
        <taxon>Metazoa</taxon>
        <taxon>Ecdysozoa</taxon>
        <taxon>Arthropoda</taxon>
        <taxon>Hexapoda</taxon>
        <taxon>Insecta</taxon>
        <taxon>Pterygota</taxon>
        <taxon>Neoptera</taxon>
        <taxon>Paraneoptera</taxon>
        <taxon>Hemiptera</taxon>
        <taxon>Sternorrhyncha</taxon>
        <taxon>Aleyrodoidea</taxon>
        <taxon>Aleyrodidae</taxon>
        <taxon>Aleyrodinae</taxon>
        <taxon>Bemisia</taxon>
    </lineage>
</organism>
<evidence type="ECO:0000256" key="1">
    <source>
        <dbReference type="ARBA" id="ARBA00004141"/>
    </source>
</evidence>
<evidence type="ECO:0000256" key="2">
    <source>
        <dbReference type="ARBA" id="ARBA00008141"/>
    </source>
</evidence>
<keyword evidence="5 8" id="KW-1133">Transmembrane helix</keyword>